<evidence type="ECO:0000256" key="1">
    <source>
        <dbReference type="SAM" id="MobiDB-lite"/>
    </source>
</evidence>
<feature type="non-terminal residue" evidence="3">
    <location>
        <position position="500"/>
    </location>
</feature>
<protein>
    <submittedName>
        <fullName evidence="3">Uncharacterized protein</fullName>
    </submittedName>
</protein>
<reference evidence="3 4" key="1">
    <citation type="journal article" date="2019" name="PLoS Biol.">
        <title>Sex chromosomes control vertical transmission of feminizing Wolbachia symbionts in an isopod.</title>
        <authorList>
            <person name="Becking T."/>
            <person name="Chebbi M.A."/>
            <person name="Giraud I."/>
            <person name="Moumen B."/>
            <person name="Laverre T."/>
            <person name="Caubet Y."/>
            <person name="Peccoud J."/>
            <person name="Gilbert C."/>
            <person name="Cordaux R."/>
        </authorList>
    </citation>
    <scope>NUCLEOTIDE SEQUENCE [LARGE SCALE GENOMIC DNA]</scope>
    <source>
        <strain evidence="3">ANa2</strain>
        <tissue evidence="3">Whole body excluding digestive tract and cuticle</tissue>
    </source>
</reference>
<dbReference type="AlphaFoldDB" id="A0A5N5TDG3"/>
<keyword evidence="2" id="KW-1133">Transmembrane helix</keyword>
<feature type="region of interest" description="Disordered" evidence="1">
    <location>
        <begin position="437"/>
        <end position="500"/>
    </location>
</feature>
<dbReference type="EMBL" id="SEYY01002829">
    <property type="protein sequence ID" value="KAB7504572.1"/>
    <property type="molecule type" value="Genomic_DNA"/>
</dbReference>
<dbReference type="Proteomes" id="UP000326759">
    <property type="component" value="Unassembled WGS sequence"/>
</dbReference>
<organism evidence="3 4">
    <name type="scientific">Armadillidium nasatum</name>
    <dbReference type="NCBI Taxonomy" id="96803"/>
    <lineage>
        <taxon>Eukaryota</taxon>
        <taxon>Metazoa</taxon>
        <taxon>Ecdysozoa</taxon>
        <taxon>Arthropoda</taxon>
        <taxon>Crustacea</taxon>
        <taxon>Multicrustacea</taxon>
        <taxon>Malacostraca</taxon>
        <taxon>Eumalacostraca</taxon>
        <taxon>Peracarida</taxon>
        <taxon>Isopoda</taxon>
        <taxon>Oniscidea</taxon>
        <taxon>Crinocheta</taxon>
        <taxon>Armadillidiidae</taxon>
        <taxon>Armadillidium</taxon>
    </lineage>
</organism>
<keyword evidence="2" id="KW-0472">Membrane</keyword>
<keyword evidence="2" id="KW-0812">Transmembrane</keyword>
<name>A0A5N5TDG3_9CRUS</name>
<dbReference type="OrthoDB" id="10412468at2759"/>
<accession>A0A5N5TDG3</accession>
<feature type="transmembrane region" description="Helical" evidence="2">
    <location>
        <begin position="366"/>
        <end position="386"/>
    </location>
</feature>
<keyword evidence="4" id="KW-1185">Reference proteome</keyword>
<gene>
    <name evidence="3" type="ORF">Anas_12131</name>
</gene>
<comment type="caution">
    <text evidence="3">The sequence shown here is derived from an EMBL/GenBank/DDBJ whole genome shotgun (WGS) entry which is preliminary data.</text>
</comment>
<evidence type="ECO:0000313" key="4">
    <source>
        <dbReference type="Proteomes" id="UP000326759"/>
    </source>
</evidence>
<proteinExistence type="predicted"/>
<feature type="region of interest" description="Disordered" evidence="1">
    <location>
        <begin position="271"/>
        <end position="311"/>
    </location>
</feature>
<evidence type="ECO:0000313" key="3">
    <source>
        <dbReference type="EMBL" id="KAB7504572.1"/>
    </source>
</evidence>
<evidence type="ECO:0000256" key="2">
    <source>
        <dbReference type="SAM" id="Phobius"/>
    </source>
</evidence>
<sequence>MLITWGPGNPVPIPKFQLSETLFPYSRKSLTSNNNNNIGVPEKLYKLSHGRTSSKISANDADSGTASLTESKIYYIIPIIRESYFKKLQYLKPLKKSTNKRVLKTTSSIPFTEEFVNNETVNEIITPLPNVKVKNTSGVMVISNSSIKSNLTNIPEDFAPNNHPENITKVNIVESFVPTNLKEISSDKNLNSNETFTTESQTFETTTLKSTSKYLSKPTLLNYQNNTRQDNIIEFPEDPKDSWIYEDYQSTTTPTIDVDIIEQTSTTLLDDRQVLTTSEPDQQVSTTSELDQQVSTTSEPDQQDQTSSGSEQVIIEEEYFSTTIASEVTDELEESNQTKVNKFFKTVAKKYFESIKNFLFNEEKNINLVILILLYIFFTGFSYYCISFSQDSHTIVMSLINVTVGEVGKPEKSINLIDMQSINEDLEDTLKTELIHEHEEENENELENEQVGQIQGSEQDEQVKKLKEQEENENEQMEQVQGLTEQEEHVKELTEQEENQ</sequence>